<organism evidence="1 2">
    <name type="scientific">Thioalkalivibrio sulfidiphilus (strain HL-EbGR7)</name>
    <dbReference type="NCBI Taxonomy" id="396588"/>
    <lineage>
        <taxon>Bacteria</taxon>
        <taxon>Pseudomonadati</taxon>
        <taxon>Pseudomonadota</taxon>
        <taxon>Gammaproteobacteria</taxon>
        <taxon>Chromatiales</taxon>
        <taxon>Ectothiorhodospiraceae</taxon>
        <taxon>Thioalkalivibrio</taxon>
    </lineage>
</organism>
<protein>
    <submittedName>
        <fullName evidence="1">Uncharacterized protein</fullName>
    </submittedName>
</protein>
<dbReference type="KEGG" id="tgr:Tgr7_0431"/>
<accession>B8GL11</accession>
<dbReference type="SUPFAM" id="SSF48295">
    <property type="entry name" value="TrpR-like"/>
    <property type="match status" value="1"/>
</dbReference>
<dbReference type="GO" id="GO:0043565">
    <property type="term" value="F:sequence-specific DNA binding"/>
    <property type="evidence" value="ECO:0007669"/>
    <property type="project" value="InterPro"/>
</dbReference>
<dbReference type="InterPro" id="IPR010921">
    <property type="entry name" value="Trp_repressor/repl_initiator"/>
</dbReference>
<dbReference type="Pfam" id="PF08822">
    <property type="entry name" value="DUF1804"/>
    <property type="match status" value="1"/>
</dbReference>
<dbReference type="STRING" id="396588.Tgr7_0431"/>
<evidence type="ECO:0000313" key="1">
    <source>
        <dbReference type="EMBL" id="ACL71529.1"/>
    </source>
</evidence>
<gene>
    <name evidence="1" type="ordered locus">Tgr7_0431</name>
</gene>
<dbReference type="Proteomes" id="UP000002383">
    <property type="component" value="Chromosome"/>
</dbReference>
<evidence type="ECO:0000313" key="2">
    <source>
        <dbReference type="Proteomes" id="UP000002383"/>
    </source>
</evidence>
<dbReference type="InterPro" id="IPR014926">
    <property type="entry name" value="Phage_D3112_Orf24"/>
</dbReference>
<keyword evidence="2" id="KW-1185">Reference proteome</keyword>
<proteinExistence type="predicted"/>
<sequence>MAHSQETRQAVRRAYVVERLALERAAKRNGVSYHTARAWKKKAREDGDDWDRARAATRMAQGGLGDLTAQLLEDFAILFQHTVEEVQSGQYSALQKAEAISRLSDAYTKTVKAAGGGDPRIARLSVALEVLERLAGFVQAQFPEHAGALMAVLEPFGQELAAAYG</sequence>
<dbReference type="EMBL" id="CP001339">
    <property type="protein sequence ID" value="ACL71529.1"/>
    <property type="molecule type" value="Genomic_DNA"/>
</dbReference>
<dbReference type="AlphaFoldDB" id="B8GL11"/>
<dbReference type="HOGENOM" id="CLU_1601569_0_0_6"/>
<dbReference type="eggNOG" id="ENOG502ZTY5">
    <property type="taxonomic scope" value="Bacteria"/>
</dbReference>
<dbReference type="OrthoDB" id="5676847at2"/>
<name>B8GL11_THISH</name>
<reference evidence="1 2" key="1">
    <citation type="journal article" date="2011" name="Stand. Genomic Sci.">
        <title>Complete genome sequence of 'Thioalkalivibrio sulfidophilus' HL-EbGr7.</title>
        <authorList>
            <person name="Muyzer G."/>
            <person name="Sorokin D.Y."/>
            <person name="Mavromatis K."/>
            <person name="Lapidus A."/>
            <person name="Clum A."/>
            <person name="Ivanova N."/>
            <person name="Pati A."/>
            <person name="d'Haeseleer P."/>
            <person name="Woyke T."/>
            <person name="Kyrpides N.C."/>
        </authorList>
    </citation>
    <scope>NUCLEOTIDE SEQUENCE [LARGE SCALE GENOMIC DNA]</scope>
    <source>
        <strain evidence="1 2">HL-EbGR7</strain>
    </source>
</reference>
<dbReference type="RefSeq" id="WP_012637018.1">
    <property type="nucleotide sequence ID" value="NC_011901.1"/>
</dbReference>